<dbReference type="AlphaFoldDB" id="A0A5C1ATS4"/>
<sequence length="251" mass="26493">MNRDRLPWWLVPNVLAFDAPMVAVVWQRFLAAQFCIPVPILASTVLALVVWAVYLFDRWGDAQHGSTATERHRLAAAYPRTFLGLALVALVVAAIGCAFLPPKILWAGACVAACVGGYLGLVHLPASNWLADAGLKELLVGVGFAAGVSVPLVADGLIAGALPAVAAFGCLCWLNCRLIDRWESRGRVGPAELFLAAATASVTLATPPRVAAAINSAILLLVVVHVSCRHRLQAARVLADAVLLTPLAIWG</sequence>
<organism evidence="2 3">
    <name type="scientific">Limnoglobus roseus</name>
    <dbReference type="NCBI Taxonomy" id="2598579"/>
    <lineage>
        <taxon>Bacteria</taxon>
        <taxon>Pseudomonadati</taxon>
        <taxon>Planctomycetota</taxon>
        <taxon>Planctomycetia</taxon>
        <taxon>Gemmatales</taxon>
        <taxon>Gemmataceae</taxon>
        <taxon>Limnoglobus</taxon>
    </lineage>
</organism>
<keyword evidence="1" id="KW-1133">Transmembrane helix</keyword>
<protein>
    <recommendedName>
        <fullName evidence="4">Prenyltransferase</fullName>
    </recommendedName>
</protein>
<dbReference type="EMBL" id="CP042425">
    <property type="protein sequence ID" value="QEL20168.1"/>
    <property type="molecule type" value="Genomic_DNA"/>
</dbReference>
<reference evidence="3" key="1">
    <citation type="submission" date="2019-08" db="EMBL/GenBank/DDBJ databases">
        <title>Limnoglobus roseus gen. nov., sp. nov., a novel freshwater planctomycete with a giant genome from the family Gemmataceae.</title>
        <authorList>
            <person name="Kulichevskaya I.S."/>
            <person name="Naumoff D.G."/>
            <person name="Miroshnikov K."/>
            <person name="Ivanova A."/>
            <person name="Philippov D.A."/>
            <person name="Hakobyan A."/>
            <person name="Rijpstra I.C."/>
            <person name="Sinninghe Damste J.S."/>
            <person name="Liesack W."/>
            <person name="Dedysh S.N."/>
        </authorList>
    </citation>
    <scope>NUCLEOTIDE SEQUENCE [LARGE SCALE GENOMIC DNA]</scope>
    <source>
        <strain evidence="3">PX52</strain>
    </source>
</reference>
<gene>
    <name evidence="2" type="ORF">PX52LOC_07256</name>
</gene>
<feature type="transmembrane region" description="Helical" evidence="1">
    <location>
        <begin position="76"/>
        <end position="97"/>
    </location>
</feature>
<evidence type="ECO:0000313" key="3">
    <source>
        <dbReference type="Proteomes" id="UP000324974"/>
    </source>
</evidence>
<keyword evidence="1" id="KW-0812">Transmembrane</keyword>
<keyword evidence="1" id="KW-0472">Membrane</keyword>
<dbReference type="RefSeq" id="WP_149114487.1">
    <property type="nucleotide sequence ID" value="NZ_CP042425.1"/>
</dbReference>
<keyword evidence="3" id="KW-1185">Reference proteome</keyword>
<name>A0A5C1ATS4_9BACT</name>
<evidence type="ECO:0008006" key="4">
    <source>
        <dbReference type="Google" id="ProtNLM"/>
    </source>
</evidence>
<evidence type="ECO:0000256" key="1">
    <source>
        <dbReference type="SAM" id="Phobius"/>
    </source>
</evidence>
<dbReference type="OrthoDB" id="272587at2"/>
<feature type="transmembrane region" description="Helical" evidence="1">
    <location>
        <begin position="144"/>
        <end position="174"/>
    </location>
</feature>
<feature type="transmembrane region" description="Helical" evidence="1">
    <location>
        <begin position="38"/>
        <end position="56"/>
    </location>
</feature>
<dbReference type="KEGG" id="lrs:PX52LOC_07256"/>
<proteinExistence type="predicted"/>
<dbReference type="Proteomes" id="UP000324974">
    <property type="component" value="Chromosome"/>
</dbReference>
<evidence type="ECO:0000313" key="2">
    <source>
        <dbReference type="EMBL" id="QEL20168.1"/>
    </source>
</evidence>
<feature type="transmembrane region" description="Helical" evidence="1">
    <location>
        <begin position="210"/>
        <end position="228"/>
    </location>
</feature>
<feature type="transmembrane region" description="Helical" evidence="1">
    <location>
        <begin position="6"/>
        <end position="26"/>
    </location>
</feature>
<feature type="transmembrane region" description="Helical" evidence="1">
    <location>
        <begin position="104"/>
        <end position="124"/>
    </location>
</feature>
<accession>A0A5C1ATS4</accession>